<dbReference type="HOGENOM" id="CLU_2672732_0_0_1"/>
<accession>A0A0D0BHI4</accession>
<reference evidence="2" key="2">
    <citation type="submission" date="2015-01" db="EMBL/GenBank/DDBJ databases">
        <title>Evolutionary Origins and Diversification of the Mycorrhizal Mutualists.</title>
        <authorList>
            <consortium name="DOE Joint Genome Institute"/>
            <consortium name="Mycorrhizal Genomics Consortium"/>
            <person name="Kohler A."/>
            <person name="Kuo A."/>
            <person name="Nagy L.G."/>
            <person name="Floudas D."/>
            <person name="Copeland A."/>
            <person name="Barry K.W."/>
            <person name="Cichocki N."/>
            <person name="Veneault-Fourrey C."/>
            <person name="LaButti K."/>
            <person name="Lindquist E.A."/>
            <person name="Lipzen A."/>
            <person name="Lundell T."/>
            <person name="Morin E."/>
            <person name="Murat C."/>
            <person name="Riley R."/>
            <person name="Ohm R."/>
            <person name="Sun H."/>
            <person name="Tunlid A."/>
            <person name="Henrissat B."/>
            <person name="Grigoriev I.V."/>
            <person name="Hibbett D.S."/>
            <person name="Martin F."/>
        </authorList>
    </citation>
    <scope>NUCLEOTIDE SEQUENCE [LARGE SCALE GENOMIC DNA]</scope>
    <source>
        <strain evidence="2">UH-Slu-Lm8-n1</strain>
    </source>
</reference>
<dbReference type="InParanoid" id="A0A0D0BHI4"/>
<protein>
    <submittedName>
        <fullName evidence="1">Uncharacterized protein</fullName>
    </submittedName>
</protein>
<dbReference type="EMBL" id="KN835233">
    <property type="protein sequence ID" value="KIK42643.1"/>
    <property type="molecule type" value="Genomic_DNA"/>
</dbReference>
<evidence type="ECO:0000313" key="2">
    <source>
        <dbReference type="Proteomes" id="UP000054485"/>
    </source>
</evidence>
<dbReference type="Proteomes" id="UP000054485">
    <property type="component" value="Unassembled WGS sequence"/>
</dbReference>
<name>A0A0D0BHI4_9AGAM</name>
<sequence length="75" mass="8866">MEKTVDKNFSFKASWKLFSTLSRVVTCFYSGLCMQCPYNTAFKKISNTRCRYGRYTFVMCEQKKISMTDERGCRN</sequence>
<reference evidence="1 2" key="1">
    <citation type="submission" date="2014-04" db="EMBL/GenBank/DDBJ databases">
        <authorList>
            <consortium name="DOE Joint Genome Institute"/>
            <person name="Kuo A."/>
            <person name="Ruytinx J."/>
            <person name="Rineau F."/>
            <person name="Colpaert J."/>
            <person name="Kohler A."/>
            <person name="Nagy L.G."/>
            <person name="Floudas D."/>
            <person name="Copeland A."/>
            <person name="Barry K.W."/>
            <person name="Cichocki N."/>
            <person name="Veneault-Fourrey C."/>
            <person name="LaButti K."/>
            <person name="Lindquist E.A."/>
            <person name="Lipzen A."/>
            <person name="Lundell T."/>
            <person name="Morin E."/>
            <person name="Murat C."/>
            <person name="Sun H."/>
            <person name="Tunlid A."/>
            <person name="Henrissat B."/>
            <person name="Grigoriev I.V."/>
            <person name="Hibbett D.S."/>
            <person name="Martin F."/>
            <person name="Nordberg H.P."/>
            <person name="Cantor M.N."/>
            <person name="Hua S.X."/>
        </authorList>
    </citation>
    <scope>NUCLEOTIDE SEQUENCE [LARGE SCALE GENOMIC DNA]</scope>
    <source>
        <strain evidence="1 2">UH-Slu-Lm8-n1</strain>
    </source>
</reference>
<organism evidence="1 2">
    <name type="scientific">Suillus luteus UH-Slu-Lm8-n1</name>
    <dbReference type="NCBI Taxonomy" id="930992"/>
    <lineage>
        <taxon>Eukaryota</taxon>
        <taxon>Fungi</taxon>
        <taxon>Dikarya</taxon>
        <taxon>Basidiomycota</taxon>
        <taxon>Agaricomycotina</taxon>
        <taxon>Agaricomycetes</taxon>
        <taxon>Agaricomycetidae</taxon>
        <taxon>Boletales</taxon>
        <taxon>Suillineae</taxon>
        <taxon>Suillaceae</taxon>
        <taxon>Suillus</taxon>
    </lineage>
</organism>
<dbReference type="AlphaFoldDB" id="A0A0D0BHI4"/>
<proteinExistence type="predicted"/>
<keyword evidence="2" id="KW-1185">Reference proteome</keyword>
<gene>
    <name evidence="1" type="ORF">CY34DRAFT_134435</name>
</gene>
<evidence type="ECO:0000313" key="1">
    <source>
        <dbReference type="EMBL" id="KIK42643.1"/>
    </source>
</evidence>